<dbReference type="PROSITE" id="PS50086">
    <property type="entry name" value="TBC_RABGAP"/>
    <property type="match status" value="1"/>
</dbReference>
<keyword evidence="7" id="KW-1185">Reference proteome</keyword>
<dbReference type="Pfam" id="PF00566">
    <property type="entry name" value="RabGAP-TBC"/>
    <property type="match status" value="1"/>
</dbReference>
<keyword evidence="2" id="KW-0343">GTPase activation</keyword>
<feature type="domain" description="Rab-GAP TBC" evidence="5">
    <location>
        <begin position="83"/>
        <end position="293"/>
    </location>
</feature>
<protein>
    <submittedName>
        <fullName evidence="6">TBC1 domain family member 15</fullName>
    </submittedName>
</protein>
<name>A0A482WBJ2_ASBVE</name>
<dbReference type="InterPro" id="IPR035969">
    <property type="entry name" value="Rab-GAP_TBC_sf"/>
</dbReference>
<dbReference type="PANTHER" id="PTHR22957">
    <property type="entry name" value="TBC1 DOMAIN FAMILY MEMBER GTPASE-ACTIVATING PROTEIN"/>
    <property type="match status" value="1"/>
</dbReference>
<gene>
    <name evidence="6" type="ORF">BDFB_011865</name>
</gene>
<dbReference type="STRING" id="1661398.A0A482WBJ2"/>
<evidence type="ECO:0000256" key="2">
    <source>
        <dbReference type="ARBA" id="ARBA00022468"/>
    </source>
</evidence>
<dbReference type="Gene3D" id="1.10.8.270">
    <property type="entry name" value="putative rabgap domain of human tbc1 domain family member 14 like domains"/>
    <property type="match status" value="1"/>
</dbReference>
<proteinExistence type="predicted"/>
<comment type="subcellular location">
    <subcellularLocation>
        <location evidence="1">Cytoplasm</location>
    </subcellularLocation>
</comment>
<organism evidence="6 7">
    <name type="scientific">Asbolus verrucosus</name>
    <name type="common">Desert ironclad beetle</name>
    <dbReference type="NCBI Taxonomy" id="1661398"/>
    <lineage>
        <taxon>Eukaryota</taxon>
        <taxon>Metazoa</taxon>
        <taxon>Ecdysozoa</taxon>
        <taxon>Arthropoda</taxon>
        <taxon>Hexapoda</taxon>
        <taxon>Insecta</taxon>
        <taxon>Pterygota</taxon>
        <taxon>Neoptera</taxon>
        <taxon>Endopterygota</taxon>
        <taxon>Coleoptera</taxon>
        <taxon>Polyphaga</taxon>
        <taxon>Cucujiformia</taxon>
        <taxon>Tenebrionidae</taxon>
        <taxon>Pimeliinae</taxon>
        <taxon>Asbolus</taxon>
    </lineage>
</organism>
<reference evidence="6 7" key="1">
    <citation type="submission" date="2017-03" db="EMBL/GenBank/DDBJ databases">
        <title>Genome of the blue death feigning beetle - Asbolus verrucosus.</title>
        <authorList>
            <person name="Rider S.D."/>
        </authorList>
    </citation>
    <scope>NUCLEOTIDE SEQUENCE [LARGE SCALE GENOMIC DNA]</scope>
    <source>
        <strain evidence="6">Butters</strain>
        <tissue evidence="6">Head and leg muscle</tissue>
    </source>
</reference>
<accession>A0A482WBJ2</accession>
<dbReference type="OrthoDB" id="10264062at2759"/>
<dbReference type="SUPFAM" id="SSF47923">
    <property type="entry name" value="Ypt/Rab-GAP domain of gyp1p"/>
    <property type="match status" value="2"/>
</dbReference>
<evidence type="ECO:0000256" key="3">
    <source>
        <dbReference type="ARBA" id="ARBA00022490"/>
    </source>
</evidence>
<sequence>YRSPDQREIDDDQRELLHRSLTEYASTHSQGDYEVIAKVPELPERKDYPRGKPLSTEQWKNLQNHEGKIEDIEQIKLMIFRGGIAPNLRYEVWKYLLDYFPWDSTQAERQKLLYEKNDEYYCMKLQWKRMTKVQEDNFSDYRERKNLIEKDVNRTDRTLDFYAGDNNPNLQLLYDILMTYIMYNFDLGYVQGMSDLLSPILLLLKNEVDAFWCFVGFMNKISCNFDVDQAGMKEQLQNLHTLLGFIEPELVNYLDKHDSGNMFFCFRWLLVWFKRELSCEDVMRLWEVLWSGLPCDNFHLLVCVAILETEKQILIENNYGFTEIL</sequence>
<evidence type="ECO:0000313" key="7">
    <source>
        <dbReference type="Proteomes" id="UP000292052"/>
    </source>
</evidence>
<evidence type="ECO:0000256" key="1">
    <source>
        <dbReference type="ARBA" id="ARBA00004496"/>
    </source>
</evidence>
<evidence type="ECO:0000259" key="5">
    <source>
        <dbReference type="PROSITE" id="PS50086"/>
    </source>
</evidence>
<dbReference type="FunFam" id="1.10.8.270:FF:000005">
    <property type="entry name" value="TBC1 domain family member 15"/>
    <property type="match status" value="1"/>
</dbReference>
<dbReference type="Gene3D" id="1.10.472.80">
    <property type="entry name" value="Ypt/Rab-GAP domain of gyp1p, domain 3"/>
    <property type="match status" value="1"/>
</dbReference>
<feature type="non-terminal residue" evidence="6">
    <location>
        <position position="1"/>
    </location>
</feature>
<dbReference type="Proteomes" id="UP000292052">
    <property type="component" value="Unassembled WGS sequence"/>
</dbReference>
<dbReference type="EMBL" id="QDEB01008416">
    <property type="protein sequence ID" value="RZC42375.1"/>
    <property type="molecule type" value="Genomic_DNA"/>
</dbReference>
<dbReference type="InterPro" id="IPR000195">
    <property type="entry name" value="Rab-GAP-TBC_dom"/>
</dbReference>
<dbReference type="AlphaFoldDB" id="A0A482WBJ2"/>
<dbReference type="SMART" id="SM00164">
    <property type="entry name" value="TBC"/>
    <property type="match status" value="1"/>
</dbReference>
<dbReference type="GO" id="GO:0005737">
    <property type="term" value="C:cytoplasm"/>
    <property type="evidence" value="ECO:0007669"/>
    <property type="project" value="UniProtKB-SubCell"/>
</dbReference>
<evidence type="ECO:0000256" key="4">
    <source>
        <dbReference type="ARBA" id="ARBA00022553"/>
    </source>
</evidence>
<comment type="caution">
    <text evidence="6">The sequence shown here is derived from an EMBL/GenBank/DDBJ whole genome shotgun (WGS) entry which is preliminary data.</text>
</comment>
<keyword evidence="4" id="KW-0597">Phosphoprotein</keyword>
<dbReference type="GO" id="GO:0005096">
    <property type="term" value="F:GTPase activator activity"/>
    <property type="evidence" value="ECO:0007669"/>
    <property type="project" value="UniProtKB-KW"/>
</dbReference>
<dbReference type="PANTHER" id="PTHR22957:SF645">
    <property type="entry name" value="LD27216P"/>
    <property type="match status" value="1"/>
</dbReference>
<evidence type="ECO:0000313" key="6">
    <source>
        <dbReference type="EMBL" id="RZC42375.1"/>
    </source>
</evidence>
<keyword evidence="3" id="KW-0963">Cytoplasm</keyword>
<feature type="non-terminal residue" evidence="6">
    <location>
        <position position="325"/>
    </location>
</feature>